<dbReference type="AlphaFoldDB" id="A0A316VFA5"/>
<dbReference type="FunCoup" id="A0A316VFA5">
    <property type="interactions" value="408"/>
</dbReference>
<proteinExistence type="inferred from homology"/>
<feature type="compositionally biased region" description="Basic and acidic residues" evidence="4">
    <location>
        <begin position="293"/>
        <end position="333"/>
    </location>
</feature>
<dbReference type="CDD" id="cd08062">
    <property type="entry name" value="MPN_RPN7_8"/>
    <property type="match status" value="1"/>
</dbReference>
<evidence type="ECO:0000259" key="5">
    <source>
        <dbReference type="PROSITE" id="PS50249"/>
    </source>
</evidence>
<keyword evidence="3" id="KW-0647">Proteasome</keyword>
<evidence type="ECO:0000256" key="1">
    <source>
        <dbReference type="ARBA" id="ARBA00002187"/>
    </source>
</evidence>
<dbReference type="GO" id="GO:0005838">
    <property type="term" value="C:proteasome regulatory particle"/>
    <property type="evidence" value="ECO:0007669"/>
    <property type="project" value="InterPro"/>
</dbReference>
<dbReference type="PANTHER" id="PTHR10540:SF7">
    <property type="entry name" value="26S PROTEASOME NON-ATPASE REGULATORY SUBUNIT 7"/>
    <property type="match status" value="1"/>
</dbReference>
<dbReference type="SMART" id="SM00232">
    <property type="entry name" value="JAB_MPN"/>
    <property type="match status" value="1"/>
</dbReference>
<accession>A0A316VFA5</accession>
<dbReference type="InterPro" id="IPR037518">
    <property type="entry name" value="MPN"/>
</dbReference>
<dbReference type="GO" id="GO:0043161">
    <property type="term" value="P:proteasome-mediated ubiquitin-dependent protein catabolic process"/>
    <property type="evidence" value="ECO:0007669"/>
    <property type="project" value="TreeGrafter"/>
</dbReference>
<evidence type="ECO:0000313" key="6">
    <source>
        <dbReference type="EMBL" id="PWN34701.1"/>
    </source>
</evidence>
<dbReference type="OrthoDB" id="10256771at2759"/>
<evidence type="ECO:0000256" key="4">
    <source>
        <dbReference type="SAM" id="MobiDB-lite"/>
    </source>
</evidence>
<protein>
    <submittedName>
        <fullName evidence="6">Mov34-domain-containing protein</fullName>
    </submittedName>
</protein>
<feature type="region of interest" description="Disordered" evidence="4">
    <location>
        <begin position="291"/>
        <end position="333"/>
    </location>
</feature>
<evidence type="ECO:0000313" key="7">
    <source>
        <dbReference type="Proteomes" id="UP000245771"/>
    </source>
</evidence>
<name>A0A316VFA5_9BASI</name>
<dbReference type="PANTHER" id="PTHR10540">
    <property type="entry name" value="EUKARYOTIC TRANSLATION INITIATION FACTOR 3 SUBUNIT F-RELATED"/>
    <property type="match status" value="1"/>
</dbReference>
<dbReference type="Pfam" id="PF13012">
    <property type="entry name" value="MitMem_reg"/>
    <property type="match status" value="1"/>
</dbReference>
<feature type="domain" description="MPN" evidence="5">
    <location>
        <begin position="16"/>
        <end position="155"/>
    </location>
</feature>
<dbReference type="InterPro" id="IPR000555">
    <property type="entry name" value="JAMM/MPN+_dom"/>
</dbReference>
<organism evidence="6 7">
    <name type="scientific">Meira miltonrushii</name>
    <dbReference type="NCBI Taxonomy" id="1280837"/>
    <lineage>
        <taxon>Eukaryota</taxon>
        <taxon>Fungi</taxon>
        <taxon>Dikarya</taxon>
        <taxon>Basidiomycota</taxon>
        <taxon>Ustilaginomycotina</taxon>
        <taxon>Exobasidiomycetes</taxon>
        <taxon>Exobasidiales</taxon>
        <taxon>Brachybasidiaceae</taxon>
        <taxon>Meira</taxon>
    </lineage>
</organism>
<evidence type="ECO:0000256" key="2">
    <source>
        <dbReference type="ARBA" id="ARBA00008568"/>
    </source>
</evidence>
<comment type="similarity">
    <text evidence="2">Belongs to the peptidase M67A family.</text>
</comment>
<dbReference type="InterPro" id="IPR024969">
    <property type="entry name" value="EIF3F/CSN6-like_C"/>
</dbReference>
<dbReference type="EMBL" id="KZ819603">
    <property type="protein sequence ID" value="PWN34701.1"/>
    <property type="molecule type" value="Genomic_DNA"/>
</dbReference>
<dbReference type="Proteomes" id="UP000245771">
    <property type="component" value="Unassembled WGS sequence"/>
</dbReference>
<dbReference type="Pfam" id="PF01398">
    <property type="entry name" value="JAB"/>
    <property type="match status" value="1"/>
</dbReference>
<dbReference type="InParanoid" id="A0A316VFA5"/>
<dbReference type="PROSITE" id="PS50249">
    <property type="entry name" value="MPN"/>
    <property type="match status" value="1"/>
</dbReference>
<dbReference type="InterPro" id="IPR033858">
    <property type="entry name" value="MPN_RPN7_8"/>
</dbReference>
<evidence type="ECO:0000256" key="3">
    <source>
        <dbReference type="ARBA" id="ARBA00022942"/>
    </source>
</evidence>
<dbReference type="GO" id="GO:0008237">
    <property type="term" value="F:metallopeptidase activity"/>
    <property type="evidence" value="ECO:0007669"/>
    <property type="project" value="InterPro"/>
</dbReference>
<reference evidence="6 7" key="1">
    <citation type="journal article" date="2018" name="Mol. Biol. Evol.">
        <title>Broad Genomic Sampling Reveals a Smut Pathogenic Ancestry of the Fungal Clade Ustilaginomycotina.</title>
        <authorList>
            <person name="Kijpornyongpan T."/>
            <person name="Mondo S.J."/>
            <person name="Barry K."/>
            <person name="Sandor L."/>
            <person name="Lee J."/>
            <person name="Lipzen A."/>
            <person name="Pangilinan J."/>
            <person name="LaButti K."/>
            <person name="Hainaut M."/>
            <person name="Henrissat B."/>
            <person name="Grigoriev I.V."/>
            <person name="Spatafora J.W."/>
            <person name="Aime M.C."/>
        </authorList>
    </citation>
    <scope>NUCLEOTIDE SEQUENCE [LARGE SCALE GENOMIC DNA]</scope>
    <source>
        <strain evidence="6 7">MCA 3882</strain>
    </source>
</reference>
<comment type="function">
    <text evidence="1">Acts as a regulatory subunit of the 26S proteasome which is involved in the ATP-dependent degradation of ubiquitinated proteins.</text>
</comment>
<dbReference type="STRING" id="1280837.A0A316VFA5"/>
<keyword evidence="7" id="KW-1185">Reference proteome</keyword>
<dbReference type="Gene3D" id="3.40.140.10">
    <property type="entry name" value="Cytidine Deaminase, domain 2"/>
    <property type="match status" value="1"/>
</dbReference>
<dbReference type="RefSeq" id="XP_025355003.1">
    <property type="nucleotide sequence ID" value="XM_025498562.1"/>
</dbReference>
<gene>
    <name evidence="6" type="ORF">FA14DRAFT_160193</name>
</gene>
<dbReference type="GeneID" id="37020343"/>
<sequence length="333" mass="36660">MPATTEETLALSQTLVQVHPLVLLSVADHASRSAGGSRKRVLGVLLGQDNGKTINVANSFAVPFEEDESSGGASGKSNWFLDHDYIEAMMAMYKKINAREKLVGWYHTGPRLRASDQEINDLMKQLIPRPVMVIVDPRSRDTGIPTDAYFAIEEIKDDGTATQRTFLHAPSTIVAEESEEIGVEHLLRDIRDTTTVGSLSSRVTHQLQSLRGLSSRLNEIKGYLEAVARGDLPVNHQIIYNLQDIFNLLPDLDKSDSSKSFSIAQNDQLLVVYLSSLIRSVIALHGLVNNRAENARGEEEQEEVPKEEKKEGAEGDAKESGEKGDAKKKDGKS</sequence>